<dbReference type="SMART" id="SM01121">
    <property type="entry name" value="Dak1_2"/>
    <property type="match status" value="1"/>
</dbReference>
<dbReference type="InterPro" id="IPR033470">
    <property type="entry name" value="FakA-like_C"/>
</dbReference>
<comment type="caution">
    <text evidence="2">The sequence shown here is derived from an EMBL/GenBank/DDBJ whole genome shotgun (WGS) entry which is preliminary data.</text>
</comment>
<keyword evidence="2" id="KW-0808">Transferase</keyword>
<feature type="non-terminal residue" evidence="2">
    <location>
        <position position="1"/>
    </location>
</feature>
<dbReference type="EMBL" id="PNIX01000104">
    <property type="protein sequence ID" value="PMP83439.1"/>
    <property type="molecule type" value="Genomic_DNA"/>
</dbReference>
<dbReference type="PANTHER" id="PTHR33434">
    <property type="entry name" value="DEGV DOMAIN-CONTAINING PROTEIN DR_1986-RELATED"/>
    <property type="match status" value="1"/>
</dbReference>
<accession>A0A2J6X8E3</accession>
<evidence type="ECO:0000313" key="2">
    <source>
        <dbReference type="EMBL" id="PMP83439.1"/>
    </source>
</evidence>
<reference evidence="2 3" key="1">
    <citation type="submission" date="2018-01" db="EMBL/GenBank/DDBJ databases">
        <title>Metagenomic assembled genomes from two thermal pools in the Uzon Caldera, Kamchatka, Russia.</title>
        <authorList>
            <person name="Wilkins L."/>
            <person name="Ettinger C."/>
        </authorList>
    </citation>
    <scope>NUCLEOTIDE SEQUENCE [LARGE SCALE GENOMIC DNA]</scope>
    <source>
        <strain evidence="2">ARK-10</strain>
    </source>
</reference>
<protein>
    <submittedName>
        <fullName evidence="2">Dihydroxyacetone kinase</fullName>
    </submittedName>
</protein>
<proteinExistence type="predicted"/>
<dbReference type="PANTHER" id="PTHR33434:SF4">
    <property type="entry name" value="PHOSPHATASE PROTEIN"/>
    <property type="match status" value="1"/>
</dbReference>
<organism evidence="2 3">
    <name type="scientific">Caldisericum exile</name>
    <dbReference type="NCBI Taxonomy" id="693075"/>
    <lineage>
        <taxon>Bacteria</taxon>
        <taxon>Pseudomonadati</taxon>
        <taxon>Caldisericota/Cryosericota group</taxon>
        <taxon>Caldisericota</taxon>
        <taxon>Caldisericia</taxon>
        <taxon>Caldisericales</taxon>
        <taxon>Caldisericaceae</taxon>
        <taxon>Caldisericum</taxon>
    </lineage>
</organism>
<gene>
    <name evidence="2" type="ORF">C0175_01805</name>
</gene>
<dbReference type="Pfam" id="PF13684">
    <property type="entry name" value="FakA-like_C"/>
    <property type="match status" value="1"/>
</dbReference>
<sequence>GVEKVVEGGQTMNPSIQDILNAVNECSKDTVFVLPNNPNVILAAQEAKKLSTNKKVEVVPTKNPAQGVPIILSFNSESTIEENLKIANEVLNHIHVVEITYSVRDTSFNGLQIKENDIIGFFDDNLTTTGKNPEETFIKLLNDVKDKIEGSEFISIYYGKDTDENNAKVLLSKLQETFPEFEFDLVYGGQPFYYYLASIE</sequence>
<evidence type="ECO:0000259" key="1">
    <source>
        <dbReference type="SMART" id="SM01121"/>
    </source>
</evidence>
<dbReference type="Proteomes" id="UP000236910">
    <property type="component" value="Unassembled WGS sequence"/>
</dbReference>
<dbReference type="InterPro" id="IPR050270">
    <property type="entry name" value="DegV_domain_contain"/>
</dbReference>
<keyword evidence="2" id="KW-0418">Kinase</keyword>
<name>A0A2J6X8E3_9BACT</name>
<dbReference type="GO" id="GO:0016301">
    <property type="term" value="F:kinase activity"/>
    <property type="evidence" value="ECO:0007669"/>
    <property type="project" value="UniProtKB-KW"/>
</dbReference>
<feature type="domain" description="Fatty acid kinase subunit A-like C-terminal" evidence="1">
    <location>
        <begin position="1"/>
        <end position="200"/>
    </location>
</feature>
<dbReference type="AlphaFoldDB" id="A0A2J6X8E3"/>
<evidence type="ECO:0000313" key="3">
    <source>
        <dbReference type="Proteomes" id="UP000236910"/>
    </source>
</evidence>